<dbReference type="EMBL" id="CAXIEN010000008">
    <property type="protein sequence ID" value="CAL1263334.1"/>
    <property type="molecule type" value="Genomic_DNA"/>
</dbReference>
<reference evidence="2 3" key="1">
    <citation type="submission" date="2024-04" db="EMBL/GenBank/DDBJ databases">
        <authorList>
            <person name="Rising A."/>
            <person name="Reimegard J."/>
            <person name="Sonavane S."/>
            <person name="Akerstrom W."/>
            <person name="Nylinder S."/>
            <person name="Hedman E."/>
            <person name="Kallberg Y."/>
        </authorList>
    </citation>
    <scope>NUCLEOTIDE SEQUENCE [LARGE SCALE GENOMIC DNA]</scope>
</reference>
<protein>
    <submittedName>
        <fullName evidence="2">Uncharacterized protein</fullName>
    </submittedName>
</protein>
<dbReference type="Proteomes" id="UP001497382">
    <property type="component" value="Unassembled WGS sequence"/>
</dbReference>
<dbReference type="PROSITE" id="PS51257">
    <property type="entry name" value="PROKAR_LIPOPROTEIN"/>
    <property type="match status" value="1"/>
</dbReference>
<feature type="chain" id="PRO_5043852968" evidence="1">
    <location>
        <begin position="22"/>
        <end position="135"/>
    </location>
</feature>
<gene>
    <name evidence="2" type="ORF">LARSCL_LOCUS1447</name>
</gene>
<name>A0AAV1YWD4_9ARAC</name>
<accession>A0AAV1YWD4</accession>
<feature type="signal peptide" evidence="1">
    <location>
        <begin position="1"/>
        <end position="21"/>
    </location>
</feature>
<evidence type="ECO:0000313" key="3">
    <source>
        <dbReference type="Proteomes" id="UP001497382"/>
    </source>
</evidence>
<organism evidence="2 3">
    <name type="scientific">Larinioides sclopetarius</name>
    <dbReference type="NCBI Taxonomy" id="280406"/>
    <lineage>
        <taxon>Eukaryota</taxon>
        <taxon>Metazoa</taxon>
        <taxon>Ecdysozoa</taxon>
        <taxon>Arthropoda</taxon>
        <taxon>Chelicerata</taxon>
        <taxon>Arachnida</taxon>
        <taxon>Araneae</taxon>
        <taxon>Araneomorphae</taxon>
        <taxon>Entelegynae</taxon>
        <taxon>Araneoidea</taxon>
        <taxon>Araneidae</taxon>
        <taxon>Larinioides</taxon>
    </lineage>
</organism>
<keyword evidence="3" id="KW-1185">Reference proteome</keyword>
<evidence type="ECO:0000313" key="2">
    <source>
        <dbReference type="EMBL" id="CAL1263334.1"/>
    </source>
</evidence>
<evidence type="ECO:0000256" key="1">
    <source>
        <dbReference type="SAM" id="SignalP"/>
    </source>
</evidence>
<dbReference type="AlphaFoldDB" id="A0AAV1YWD4"/>
<comment type="caution">
    <text evidence="2">The sequence shown here is derived from an EMBL/GenBank/DDBJ whole genome shotgun (WGS) entry which is preliminary data.</text>
</comment>
<keyword evidence="1" id="KW-0732">Signal</keyword>
<proteinExistence type="predicted"/>
<sequence>MYLQCKSSLLAVILFACCVLAKEDQNEEVVSILNCVAESGDQKECDEILQCNNKLAQPYQDAYNKCVSSFLPHGIGKCDKNSELYYSEAIRREIYDCIQTKVANSKLTDEQEQQMKEFQECVHAVGENARCKTGN</sequence>